<feature type="compositionally biased region" description="Polar residues" evidence="2">
    <location>
        <begin position="160"/>
        <end position="170"/>
    </location>
</feature>
<keyword evidence="3" id="KW-0648">Protein biosynthesis</keyword>
<accession>A0A6S7JR48</accession>
<dbReference type="GO" id="GO:0006417">
    <property type="term" value="P:regulation of translation"/>
    <property type="evidence" value="ECO:0007669"/>
    <property type="project" value="UniProtKB-KW"/>
</dbReference>
<protein>
    <submittedName>
        <fullName evidence="3">Eukaryotic translation initiation factor 4 gamma 3-like isoform X3</fullName>
    </submittedName>
</protein>
<dbReference type="SMART" id="SM00515">
    <property type="entry name" value="eIF5C"/>
    <property type="match status" value="1"/>
</dbReference>
<dbReference type="Proteomes" id="UP001152795">
    <property type="component" value="Unassembled WGS sequence"/>
</dbReference>
<evidence type="ECO:0000313" key="4">
    <source>
        <dbReference type="Proteomes" id="UP001152795"/>
    </source>
</evidence>
<dbReference type="Pfam" id="PF02854">
    <property type="entry name" value="MIF4G"/>
    <property type="match status" value="1"/>
</dbReference>
<dbReference type="PROSITE" id="PS51363">
    <property type="entry name" value="W2"/>
    <property type="match status" value="1"/>
</dbReference>
<dbReference type="InterPro" id="IPR003890">
    <property type="entry name" value="MIF4G-like_typ-3"/>
</dbReference>
<dbReference type="EMBL" id="CACRXK020020725">
    <property type="protein sequence ID" value="CAB4035115.1"/>
    <property type="molecule type" value="Genomic_DNA"/>
</dbReference>
<gene>
    <name evidence="3" type="ORF">PACLA_8A010027</name>
</gene>
<evidence type="ECO:0000313" key="3">
    <source>
        <dbReference type="EMBL" id="CAB4035115.1"/>
    </source>
</evidence>
<dbReference type="GO" id="GO:0003729">
    <property type="term" value="F:mRNA binding"/>
    <property type="evidence" value="ECO:0007669"/>
    <property type="project" value="TreeGrafter"/>
</dbReference>
<keyword evidence="3" id="KW-0396">Initiation factor</keyword>
<name>A0A6S7JR48_PARCT</name>
<feature type="compositionally biased region" description="Basic and acidic residues" evidence="2">
    <location>
        <begin position="142"/>
        <end position="153"/>
    </location>
</feature>
<dbReference type="CDD" id="cd11559">
    <property type="entry name" value="W2_eIF4G1_like"/>
    <property type="match status" value="1"/>
</dbReference>
<proteinExistence type="predicted"/>
<dbReference type="PANTHER" id="PTHR23253:SF78">
    <property type="entry name" value="EUKARYOTIC TRANSLATION INITIATION FACTOR 4G1, ISOFORM B-RELATED"/>
    <property type="match status" value="1"/>
</dbReference>
<dbReference type="AlphaFoldDB" id="A0A6S7JR48"/>
<dbReference type="Gene3D" id="1.25.40.180">
    <property type="match status" value="2"/>
</dbReference>
<dbReference type="InterPro" id="IPR003307">
    <property type="entry name" value="W2_domain"/>
</dbReference>
<dbReference type="PANTHER" id="PTHR23253">
    <property type="entry name" value="EUKARYOTIC TRANSLATION INITIATION FACTOR 4 GAMMA"/>
    <property type="match status" value="1"/>
</dbReference>
<comment type="caution">
    <text evidence="3">The sequence shown here is derived from an EMBL/GenBank/DDBJ whole genome shotgun (WGS) entry which is preliminary data.</text>
</comment>
<dbReference type="InterPro" id="IPR016024">
    <property type="entry name" value="ARM-type_fold"/>
</dbReference>
<keyword evidence="4" id="KW-1185">Reference proteome</keyword>
<sequence length="345" mass="40175">MYEALAKNKKRVLGNIRFIGELFKLKLLTENIMHDCIFKLLRAGDEESLECICTLLFTIGKDLDSHRGESRIEQYFDQINRIIIAKKISLRVIFKLRDVVELRQNKWVPRREEDCTPKTIHQIHKEAQMANVQKQRSAAHRPPNDNKKKEGRPGWRSHSKPTSSDRWITTGESGKNLNFLPDENNDKLLQLLCADPFKNDSVFAYIERHFKEEERKEAEFISQLVTAVAESCVINKDREVGPDFCQDKLKARKDILRKYLDNDNSLELQALFALQEIYVKYNKPADMLSRFFNTLYDEEVITEEAFMTWKQDENPLRQEGKASALQATASLFEWLQSAAVESSEN</sequence>
<dbReference type="FunFam" id="1.25.40.180:FF:000042">
    <property type="entry name" value="Eukaryotic translation initiation factor 4 gamma"/>
    <property type="match status" value="1"/>
</dbReference>
<dbReference type="SUPFAM" id="SSF48371">
    <property type="entry name" value="ARM repeat"/>
    <property type="match status" value="2"/>
</dbReference>
<evidence type="ECO:0000256" key="1">
    <source>
        <dbReference type="ARBA" id="ARBA00022845"/>
    </source>
</evidence>
<feature type="region of interest" description="Disordered" evidence="2">
    <location>
        <begin position="128"/>
        <end position="170"/>
    </location>
</feature>
<dbReference type="GO" id="GO:0003743">
    <property type="term" value="F:translation initiation factor activity"/>
    <property type="evidence" value="ECO:0007669"/>
    <property type="project" value="UniProtKB-KW"/>
</dbReference>
<reference evidence="3" key="1">
    <citation type="submission" date="2020-04" db="EMBL/GenBank/DDBJ databases">
        <authorList>
            <person name="Alioto T."/>
            <person name="Alioto T."/>
            <person name="Gomez Garrido J."/>
        </authorList>
    </citation>
    <scope>NUCLEOTIDE SEQUENCE</scope>
    <source>
        <strain evidence="3">A484AB</strain>
    </source>
</reference>
<dbReference type="OrthoDB" id="5989418at2759"/>
<evidence type="ECO:0000256" key="2">
    <source>
        <dbReference type="SAM" id="MobiDB-lite"/>
    </source>
</evidence>
<dbReference type="GO" id="GO:0016281">
    <property type="term" value="C:eukaryotic translation initiation factor 4F complex"/>
    <property type="evidence" value="ECO:0007669"/>
    <property type="project" value="TreeGrafter"/>
</dbReference>
<organism evidence="3 4">
    <name type="scientific">Paramuricea clavata</name>
    <name type="common">Red gorgonian</name>
    <name type="synonym">Violescent sea-whip</name>
    <dbReference type="NCBI Taxonomy" id="317549"/>
    <lineage>
        <taxon>Eukaryota</taxon>
        <taxon>Metazoa</taxon>
        <taxon>Cnidaria</taxon>
        <taxon>Anthozoa</taxon>
        <taxon>Octocorallia</taxon>
        <taxon>Malacalcyonacea</taxon>
        <taxon>Plexauridae</taxon>
        <taxon>Paramuricea</taxon>
    </lineage>
</organism>
<dbReference type="Pfam" id="PF02020">
    <property type="entry name" value="W2"/>
    <property type="match status" value="1"/>
</dbReference>
<keyword evidence="1" id="KW-0810">Translation regulation</keyword>